<dbReference type="OrthoDB" id="5121375at2759"/>
<gene>
    <name evidence="1" type="ORF">F5Z01DRAFT_175281</name>
</gene>
<evidence type="ECO:0000313" key="2">
    <source>
        <dbReference type="Proteomes" id="UP000887229"/>
    </source>
</evidence>
<evidence type="ECO:0000313" key="1">
    <source>
        <dbReference type="EMBL" id="KAG9253119.1"/>
    </source>
</evidence>
<sequence>MRDVRVQRARRSEAPLQSAVAIRDIIRSAKRYIYIRLSRPFYCLLNLILFRKLHPESSYYYSFLILFHTLVTMGGSGATSEAISNSGVVASMLENLNGLHGPPYKPTGNNDKDAQVLRERLYEYNKTRFFDEFSYPYQRNQTRPERWDREGEVIGKDGFASFPVEQSNNVRWYVENRIAQGSDLPEKEKDDFKADVVNMVQSLIMTDGHGWQADEFVRTYGGLRVEGMIIWDVINAPDPSGNNPSSQRLMVLHYVGVGYSRRK</sequence>
<protein>
    <submittedName>
        <fullName evidence="1">Uncharacterized protein</fullName>
    </submittedName>
</protein>
<accession>A0A9P7ZJA5</accession>
<dbReference type="RefSeq" id="XP_046117043.1">
    <property type="nucleotide sequence ID" value="XM_046257939.1"/>
</dbReference>
<dbReference type="Proteomes" id="UP000887229">
    <property type="component" value="Unassembled WGS sequence"/>
</dbReference>
<name>A0A9P7ZJA5_9HYPO</name>
<proteinExistence type="predicted"/>
<organism evidence="1 2">
    <name type="scientific">Emericellopsis atlantica</name>
    <dbReference type="NCBI Taxonomy" id="2614577"/>
    <lineage>
        <taxon>Eukaryota</taxon>
        <taxon>Fungi</taxon>
        <taxon>Dikarya</taxon>
        <taxon>Ascomycota</taxon>
        <taxon>Pezizomycotina</taxon>
        <taxon>Sordariomycetes</taxon>
        <taxon>Hypocreomycetidae</taxon>
        <taxon>Hypocreales</taxon>
        <taxon>Bionectriaceae</taxon>
        <taxon>Emericellopsis</taxon>
    </lineage>
</organism>
<reference evidence="1" key="1">
    <citation type="journal article" date="2021" name="IMA Fungus">
        <title>Genomic characterization of three marine fungi, including Emericellopsis atlantica sp. nov. with signatures of a generalist lifestyle and marine biomass degradation.</title>
        <authorList>
            <person name="Hagestad O.C."/>
            <person name="Hou L."/>
            <person name="Andersen J.H."/>
            <person name="Hansen E.H."/>
            <person name="Altermark B."/>
            <person name="Li C."/>
            <person name="Kuhnert E."/>
            <person name="Cox R.J."/>
            <person name="Crous P.W."/>
            <person name="Spatafora J.W."/>
            <person name="Lail K."/>
            <person name="Amirebrahimi M."/>
            <person name="Lipzen A."/>
            <person name="Pangilinan J."/>
            <person name="Andreopoulos W."/>
            <person name="Hayes R.D."/>
            <person name="Ng V."/>
            <person name="Grigoriev I.V."/>
            <person name="Jackson S.A."/>
            <person name="Sutton T.D.S."/>
            <person name="Dobson A.D.W."/>
            <person name="Rama T."/>
        </authorList>
    </citation>
    <scope>NUCLEOTIDE SEQUENCE</scope>
    <source>
        <strain evidence="1">TS7</strain>
    </source>
</reference>
<comment type="caution">
    <text evidence="1">The sequence shown here is derived from an EMBL/GenBank/DDBJ whole genome shotgun (WGS) entry which is preliminary data.</text>
</comment>
<dbReference type="AlphaFoldDB" id="A0A9P7ZJA5"/>
<dbReference type="EMBL" id="MU251259">
    <property type="protein sequence ID" value="KAG9253119.1"/>
    <property type="molecule type" value="Genomic_DNA"/>
</dbReference>
<dbReference type="GeneID" id="70288842"/>
<keyword evidence="2" id="KW-1185">Reference proteome</keyword>